<protein>
    <submittedName>
        <fullName evidence="3">Uncharacterized protein</fullName>
    </submittedName>
</protein>
<dbReference type="RefSeq" id="XP_033462816.1">
    <property type="nucleotide sequence ID" value="XM_033602410.1"/>
</dbReference>
<organism evidence="3">
    <name type="scientific">Dissoconium aciculare CBS 342.82</name>
    <dbReference type="NCBI Taxonomy" id="1314786"/>
    <lineage>
        <taxon>Eukaryota</taxon>
        <taxon>Fungi</taxon>
        <taxon>Dikarya</taxon>
        <taxon>Ascomycota</taxon>
        <taxon>Pezizomycotina</taxon>
        <taxon>Dothideomycetes</taxon>
        <taxon>Dothideomycetidae</taxon>
        <taxon>Mycosphaerellales</taxon>
        <taxon>Dissoconiaceae</taxon>
        <taxon>Dissoconium</taxon>
    </lineage>
</organism>
<feature type="compositionally biased region" description="Basic and acidic residues" evidence="1">
    <location>
        <begin position="25"/>
        <end position="34"/>
    </location>
</feature>
<reference evidence="3" key="1">
    <citation type="submission" date="2020-01" db="EMBL/GenBank/DDBJ databases">
        <authorList>
            <consortium name="DOE Joint Genome Institute"/>
            <person name="Haridas S."/>
            <person name="Albert R."/>
            <person name="Binder M."/>
            <person name="Bloem J."/>
            <person name="Labutti K."/>
            <person name="Salamov A."/>
            <person name="Andreopoulos B."/>
            <person name="Baker S.E."/>
            <person name="Barry K."/>
            <person name="Bills G."/>
            <person name="Bluhm B.H."/>
            <person name="Cannon C."/>
            <person name="Castanera R."/>
            <person name="Culley D.E."/>
            <person name="Daum C."/>
            <person name="Ezra D."/>
            <person name="Gonzalez J.B."/>
            <person name="Henrissat B."/>
            <person name="Kuo A."/>
            <person name="Liang C."/>
            <person name="Lipzen A."/>
            <person name="Lutzoni F."/>
            <person name="Magnuson J."/>
            <person name="Mondo S."/>
            <person name="Nolan M."/>
            <person name="Ohm R."/>
            <person name="Pangilinan J."/>
            <person name="Park H.-J."/>
            <person name="Ramirez L."/>
            <person name="Alfaro M."/>
            <person name="Sun H."/>
            <person name="Tritt A."/>
            <person name="Yoshinaga Y."/>
            <person name="Zwiers L.-H."/>
            <person name="Turgeon B.G."/>
            <person name="Goodwin S.B."/>
            <person name="Spatafora J.W."/>
            <person name="Crous P.W."/>
            <person name="Grigoriev I.V."/>
        </authorList>
    </citation>
    <scope>NUCLEOTIDE SEQUENCE</scope>
    <source>
        <strain evidence="3">CBS 342.82</strain>
    </source>
</reference>
<keyword evidence="2" id="KW-1185">Reference proteome</keyword>
<proteinExistence type="predicted"/>
<feature type="compositionally biased region" description="Basic and acidic residues" evidence="1">
    <location>
        <begin position="119"/>
        <end position="129"/>
    </location>
</feature>
<feature type="region of interest" description="Disordered" evidence="1">
    <location>
        <begin position="1"/>
        <end position="154"/>
    </location>
</feature>
<evidence type="ECO:0000256" key="1">
    <source>
        <dbReference type="SAM" id="MobiDB-lite"/>
    </source>
</evidence>
<dbReference type="OrthoDB" id="3438962at2759"/>
<dbReference type="AlphaFoldDB" id="A0A6J3MCN2"/>
<feature type="compositionally biased region" description="Low complexity" evidence="1">
    <location>
        <begin position="78"/>
        <end position="90"/>
    </location>
</feature>
<sequence>MSSEVPSQPPHDQAYRTAGNPVDQKPFEAKRADDNAQADAVPIGHRRPHDVSAEPAPTSRARGIHGAPPGEEVHGHTQASLDSAALDAAQMGAPGEGKVADAVGRKPGASGAQPGLESDLERKRVEQEPLRQQQQQQQQSGGEVDVQGVLASRG</sequence>
<reference evidence="3" key="2">
    <citation type="submission" date="2020-04" db="EMBL/GenBank/DDBJ databases">
        <authorList>
            <consortium name="NCBI Genome Project"/>
        </authorList>
    </citation>
    <scope>NUCLEOTIDE SEQUENCE</scope>
    <source>
        <strain evidence="3">CBS 342.82</strain>
    </source>
</reference>
<evidence type="ECO:0000313" key="2">
    <source>
        <dbReference type="Proteomes" id="UP000504637"/>
    </source>
</evidence>
<accession>A0A6J3MCN2</accession>
<dbReference type="Proteomes" id="UP000504637">
    <property type="component" value="Unplaced"/>
</dbReference>
<reference evidence="3" key="3">
    <citation type="submission" date="2025-08" db="UniProtKB">
        <authorList>
            <consortium name="RefSeq"/>
        </authorList>
    </citation>
    <scope>IDENTIFICATION</scope>
    <source>
        <strain evidence="3">CBS 342.82</strain>
    </source>
</reference>
<name>A0A6J3MCN2_9PEZI</name>
<evidence type="ECO:0000313" key="3">
    <source>
        <dbReference type="RefSeq" id="XP_033462816.1"/>
    </source>
</evidence>
<dbReference type="GeneID" id="54360210"/>
<gene>
    <name evidence="3" type="ORF">K489DRAFT_349845</name>
</gene>